<gene>
    <name evidence="1" type="ORF">GGX14DRAFT_421352</name>
</gene>
<evidence type="ECO:0000313" key="2">
    <source>
        <dbReference type="Proteomes" id="UP001219525"/>
    </source>
</evidence>
<name>A0AAD6YPJ9_9AGAR</name>
<evidence type="ECO:0000313" key="1">
    <source>
        <dbReference type="EMBL" id="KAJ7225598.1"/>
    </source>
</evidence>
<protein>
    <submittedName>
        <fullName evidence="1">Uncharacterized protein</fullName>
    </submittedName>
</protein>
<keyword evidence="2" id="KW-1185">Reference proteome</keyword>
<dbReference type="EMBL" id="JARJCW010000004">
    <property type="protein sequence ID" value="KAJ7225598.1"/>
    <property type="molecule type" value="Genomic_DNA"/>
</dbReference>
<proteinExistence type="predicted"/>
<reference evidence="1" key="1">
    <citation type="submission" date="2023-03" db="EMBL/GenBank/DDBJ databases">
        <title>Massive genome expansion in bonnet fungi (Mycena s.s.) driven by repeated elements and novel gene families across ecological guilds.</title>
        <authorList>
            <consortium name="Lawrence Berkeley National Laboratory"/>
            <person name="Harder C.B."/>
            <person name="Miyauchi S."/>
            <person name="Viragh M."/>
            <person name="Kuo A."/>
            <person name="Thoen E."/>
            <person name="Andreopoulos B."/>
            <person name="Lu D."/>
            <person name="Skrede I."/>
            <person name="Drula E."/>
            <person name="Henrissat B."/>
            <person name="Morin E."/>
            <person name="Kohler A."/>
            <person name="Barry K."/>
            <person name="LaButti K."/>
            <person name="Morin E."/>
            <person name="Salamov A."/>
            <person name="Lipzen A."/>
            <person name="Mereny Z."/>
            <person name="Hegedus B."/>
            <person name="Baldrian P."/>
            <person name="Stursova M."/>
            <person name="Weitz H."/>
            <person name="Taylor A."/>
            <person name="Grigoriev I.V."/>
            <person name="Nagy L.G."/>
            <person name="Martin F."/>
            <person name="Kauserud H."/>
        </authorList>
    </citation>
    <scope>NUCLEOTIDE SEQUENCE</scope>
    <source>
        <strain evidence="1">9144</strain>
    </source>
</reference>
<comment type="caution">
    <text evidence="1">The sequence shown here is derived from an EMBL/GenBank/DDBJ whole genome shotgun (WGS) entry which is preliminary data.</text>
</comment>
<organism evidence="1 2">
    <name type="scientific">Mycena pura</name>
    <dbReference type="NCBI Taxonomy" id="153505"/>
    <lineage>
        <taxon>Eukaryota</taxon>
        <taxon>Fungi</taxon>
        <taxon>Dikarya</taxon>
        <taxon>Basidiomycota</taxon>
        <taxon>Agaricomycotina</taxon>
        <taxon>Agaricomycetes</taxon>
        <taxon>Agaricomycetidae</taxon>
        <taxon>Agaricales</taxon>
        <taxon>Marasmiineae</taxon>
        <taxon>Mycenaceae</taxon>
        <taxon>Mycena</taxon>
    </lineage>
</organism>
<sequence>MLVDERDRAARRIQRAWRASVATHDASNFLTTQVRLNDVKLHATLTAARDAAEAGLNAPQARWRRAVHFAARLQDANPMLTENGVQPDNALTKHLETQHWLELVDAKHRYGSNR</sequence>
<dbReference type="Proteomes" id="UP001219525">
    <property type="component" value="Unassembled WGS sequence"/>
</dbReference>
<accession>A0AAD6YPJ9</accession>
<dbReference type="AlphaFoldDB" id="A0AAD6YPJ9"/>